<evidence type="ECO:0000313" key="1">
    <source>
        <dbReference type="EMBL" id="REC62256.1"/>
    </source>
</evidence>
<keyword evidence="2" id="KW-1185">Reference proteome</keyword>
<dbReference type="EMBL" id="QNVT01000009">
    <property type="protein sequence ID" value="REC62256.1"/>
    <property type="molecule type" value="Genomic_DNA"/>
</dbReference>
<dbReference type="AlphaFoldDB" id="A0A3D9C9J6"/>
<comment type="caution">
    <text evidence="1">The sequence shown here is derived from an EMBL/GenBank/DDBJ whole genome shotgun (WGS) entry which is preliminary data.</text>
</comment>
<dbReference type="Proteomes" id="UP000256686">
    <property type="component" value="Unassembled WGS sequence"/>
</dbReference>
<evidence type="ECO:0000313" key="2">
    <source>
        <dbReference type="Proteomes" id="UP000256686"/>
    </source>
</evidence>
<reference evidence="2" key="1">
    <citation type="submission" date="2018-06" db="EMBL/GenBank/DDBJ databases">
        <authorList>
            <person name="Lum Nde A."/>
            <person name="Hugo C."/>
        </authorList>
    </citation>
    <scope>NUCLEOTIDE SEQUENCE [LARGE SCALE GENOMIC DNA]</scope>
    <source>
        <strain evidence="2">1_F178</strain>
    </source>
</reference>
<gene>
    <name evidence="1" type="ORF">DRF65_11120</name>
</gene>
<accession>A0A3D9C9J6</accession>
<organism evidence="1 2">
    <name type="scientific">Chryseobacterium pennae</name>
    <dbReference type="NCBI Taxonomy" id="2258962"/>
    <lineage>
        <taxon>Bacteria</taxon>
        <taxon>Pseudomonadati</taxon>
        <taxon>Bacteroidota</taxon>
        <taxon>Flavobacteriia</taxon>
        <taxon>Flavobacteriales</taxon>
        <taxon>Weeksellaceae</taxon>
        <taxon>Chryseobacterium group</taxon>
        <taxon>Chryseobacterium</taxon>
    </lineage>
</organism>
<proteinExistence type="predicted"/>
<name>A0A3D9C9J6_9FLAO</name>
<sequence length="82" mass="9723">MPMPFHELTVHQSCPVTRLLQPFPLSVLPDFLCKEAMDNHNILKIWDGYIPVENTLYFGKRKQSLFMKEIELIEKMLVDEFQ</sequence>
<protein>
    <submittedName>
        <fullName evidence="1">Uncharacterized protein</fullName>
    </submittedName>
</protein>